<proteinExistence type="predicted"/>
<dbReference type="PANTHER" id="PTHR24178">
    <property type="entry name" value="MOLTING PROTEIN MLT-4"/>
    <property type="match status" value="1"/>
</dbReference>
<keyword evidence="4" id="KW-0812">Transmembrane</keyword>
<dbReference type="EMBL" id="JFFI01000428">
    <property type="protein sequence ID" value="KXH67728.1"/>
    <property type="molecule type" value="Genomic_DNA"/>
</dbReference>
<accession>A0A135V4Y7</accession>
<protein>
    <recommendedName>
        <fullName evidence="7">Ankyrin repeat protein</fullName>
    </recommendedName>
</protein>
<evidence type="ECO:0000313" key="6">
    <source>
        <dbReference type="Proteomes" id="UP000070121"/>
    </source>
</evidence>
<comment type="caution">
    <text evidence="5">The sequence shown here is derived from an EMBL/GenBank/DDBJ whole genome shotgun (WGS) entry which is preliminary data.</text>
</comment>
<keyword evidence="4" id="KW-0472">Membrane</keyword>
<dbReference type="Pfam" id="PF12796">
    <property type="entry name" value="Ank_2"/>
    <property type="match status" value="1"/>
</dbReference>
<keyword evidence="2 3" id="KW-0040">ANK repeat</keyword>
<dbReference type="Pfam" id="PF00023">
    <property type="entry name" value="Ank"/>
    <property type="match status" value="1"/>
</dbReference>
<evidence type="ECO:0008006" key="7">
    <source>
        <dbReference type="Google" id="ProtNLM"/>
    </source>
</evidence>
<organism evidence="5 6">
    <name type="scientific">Colletotrichum salicis</name>
    <dbReference type="NCBI Taxonomy" id="1209931"/>
    <lineage>
        <taxon>Eukaryota</taxon>
        <taxon>Fungi</taxon>
        <taxon>Dikarya</taxon>
        <taxon>Ascomycota</taxon>
        <taxon>Pezizomycotina</taxon>
        <taxon>Sordariomycetes</taxon>
        <taxon>Hypocreomycetidae</taxon>
        <taxon>Glomerellales</taxon>
        <taxon>Glomerellaceae</taxon>
        <taxon>Colletotrichum</taxon>
        <taxon>Colletotrichum acutatum species complex</taxon>
    </lineage>
</organism>
<dbReference type="Proteomes" id="UP000070121">
    <property type="component" value="Unassembled WGS sequence"/>
</dbReference>
<keyword evidence="4" id="KW-1133">Transmembrane helix</keyword>
<evidence type="ECO:0000313" key="5">
    <source>
        <dbReference type="EMBL" id="KXH67728.1"/>
    </source>
</evidence>
<dbReference type="SMART" id="SM00248">
    <property type="entry name" value="ANK"/>
    <property type="match status" value="4"/>
</dbReference>
<dbReference type="STRING" id="1209931.A0A135V4Y7"/>
<feature type="repeat" description="ANK" evidence="3">
    <location>
        <begin position="158"/>
        <end position="190"/>
    </location>
</feature>
<dbReference type="PROSITE" id="PS50088">
    <property type="entry name" value="ANK_REPEAT"/>
    <property type="match status" value="2"/>
</dbReference>
<reference evidence="5 6" key="1">
    <citation type="submission" date="2014-02" db="EMBL/GenBank/DDBJ databases">
        <title>The genome sequence of Colletotrichum salicis CBS 607.94.</title>
        <authorList>
            <person name="Baroncelli R."/>
            <person name="Thon M.R."/>
        </authorList>
    </citation>
    <scope>NUCLEOTIDE SEQUENCE [LARGE SCALE GENOMIC DNA]</scope>
    <source>
        <strain evidence="5 6">CBS 607.94</strain>
    </source>
</reference>
<evidence type="ECO:0000256" key="2">
    <source>
        <dbReference type="ARBA" id="ARBA00023043"/>
    </source>
</evidence>
<keyword evidence="1" id="KW-0677">Repeat</keyword>
<dbReference type="PROSITE" id="PS50297">
    <property type="entry name" value="ANK_REP_REGION"/>
    <property type="match status" value="2"/>
</dbReference>
<dbReference type="InterPro" id="IPR036770">
    <property type="entry name" value="Ankyrin_rpt-contain_sf"/>
</dbReference>
<evidence type="ECO:0000256" key="3">
    <source>
        <dbReference type="PROSITE-ProRule" id="PRU00023"/>
    </source>
</evidence>
<dbReference type="SUPFAM" id="SSF48403">
    <property type="entry name" value="Ankyrin repeat"/>
    <property type="match status" value="1"/>
</dbReference>
<dbReference type="Gene3D" id="1.25.40.20">
    <property type="entry name" value="Ankyrin repeat-containing domain"/>
    <property type="match status" value="1"/>
</dbReference>
<keyword evidence="6" id="KW-1185">Reference proteome</keyword>
<evidence type="ECO:0000256" key="1">
    <source>
        <dbReference type="ARBA" id="ARBA00022737"/>
    </source>
</evidence>
<dbReference type="InterPro" id="IPR002110">
    <property type="entry name" value="Ankyrin_rpt"/>
</dbReference>
<feature type="transmembrane region" description="Helical" evidence="4">
    <location>
        <begin position="465"/>
        <end position="487"/>
    </location>
</feature>
<dbReference type="OrthoDB" id="5428055at2759"/>
<dbReference type="AlphaFoldDB" id="A0A135V4Y7"/>
<sequence>MRFLDNRTKVEMSSQAIFIEQSSSRTPDYTQRVPQKVTGLHLSAYFGIRTAAEELLSEGTAPLSSVDTRGRTPLWWAAYYRQDKVVRLFCRSDTATLSLLVVAEKRDLIKVLLDGKYNVNITDASLDTPLHHAVRRGFEKIVKDLLSAAANVNVQIMGGETPLAIALNNRNSNIIRLLIGKGGYTDFVNTAKFRKALGWQDEQTLEIFRDDNTTILRLKPEDRRRFEDWGPTERFSLQQQILGDIPFSPQLRRLTDNLQIEELDLKIISKEENMSHITYYIEAFMWNSPNNDEALPCEQLVACWDVFLDEKAQQWHTKAHFTTMPHIWLPDNGAVFLRHFLVHVKHTWLAYCDANLVDLNLRKRIIESKGSDPGLLDHLLENGQRWLSHHHNLSKVASKIRNFARKYCLQHNETGDPEELTEAIYQLSAAVGKKLSELDENSRDLIQLTLFGMNIDILDGEAKPAWWICIPFAIVTSLLTSVVWLIFKFTEVSSINISREHEGADHKQL</sequence>
<name>A0A135V4Y7_9PEZI</name>
<feature type="repeat" description="ANK" evidence="3">
    <location>
        <begin position="125"/>
        <end position="157"/>
    </location>
</feature>
<gene>
    <name evidence="5" type="ORF">CSAL01_01497</name>
</gene>
<evidence type="ECO:0000256" key="4">
    <source>
        <dbReference type="SAM" id="Phobius"/>
    </source>
</evidence>